<accession>A0A9W9ZD41</accession>
<feature type="compositionally biased region" description="Basic and acidic residues" evidence="1">
    <location>
        <begin position="33"/>
        <end position="42"/>
    </location>
</feature>
<dbReference type="AlphaFoldDB" id="A0A9W9ZD41"/>
<feature type="compositionally biased region" description="Basic and acidic residues" evidence="1">
    <location>
        <begin position="9"/>
        <end position="19"/>
    </location>
</feature>
<reference evidence="2" key="1">
    <citation type="submission" date="2023-01" db="EMBL/GenBank/DDBJ databases">
        <title>Genome assembly of the deep-sea coral Lophelia pertusa.</title>
        <authorList>
            <person name="Herrera S."/>
            <person name="Cordes E."/>
        </authorList>
    </citation>
    <scope>NUCLEOTIDE SEQUENCE</scope>
    <source>
        <strain evidence="2">USNM1676648</strain>
        <tissue evidence="2">Polyp</tissue>
    </source>
</reference>
<feature type="region of interest" description="Disordered" evidence="1">
    <location>
        <begin position="114"/>
        <end position="147"/>
    </location>
</feature>
<comment type="caution">
    <text evidence="2">The sequence shown here is derived from an EMBL/GenBank/DDBJ whole genome shotgun (WGS) entry which is preliminary data.</text>
</comment>
<protein>
    <submittedName>
        <fullName evidence="2">Uncharacterized protein</fullName>
    </submittedName>
</protein>
<dbReference type="Proteomes" id="UP001163046">
    <property type="component" value="Unassembled WGS sequence"/>
</dbReference>
<gene>
    <name evidence="2" type="ORF">OS493_017709</name>
</gene>
<feature type="compositionally biased region" description="Acidic residues" evidence="1">
    <location>
        <begin position="20"/>
        <end position="32"/>
    </location>
</feature>
<evidence type="ECO:0000256" key="1">
    <source>
        <dbReference type="SAM" id="MobiDB-lite"/>
    </source>
</evidence>
<organism evidence="2 3">
    <name type="scientific">Desmophyllum pertusum</name>
    <dbReference type="NCBI Taxonomy" id="174260"/>
    <lineage>
        <taxon>Eukaryota</taxon>
        <taxon>Metazoa</taxon>
        <taxon>Cnidaria</taxon>
        <taxon>Anthozoa</taxon>
        <taxon>Hexacorallia</taxon>
        <taxon>Scleractinia</taxon>
        <taxon>Caryophylliina</taxon>
        <taxon>Caryophylliidae</taxon>
        <taxon>Desmophyllum</taxon>
    </lineage>
</organism>
<evidence type="ECO:0000313" key="3">
    <source>
        <dbReference type="Proteomes" id="UP001163046"/>
    </source>
</evidence>
<dbReference type="EMBL" id="MU826359">
    <property type="protein sequence ID" value="KAJ7379205.1"/>
    <property type="molecule type" value="Genomic_DNA"/>
</dbReference>
<sequence>MAKCGYITKDGKDLGHAEPYEDEDEGEDEEGCAEEREERDDNVNGGNEEGEESARKYRKIYRRGKQFVLRYKRRNRPVRYRRGKILIRYGKRYRVIRRQPQFLIKRRWRPSRRYRGTSRVKARSGDESLSDAAEKDENAAASANVNTDATGERYDVLGVTKDETGAETDVYGDSGDAIAL</sequence>
<evidence type="ECO:0000313" key="2">
    <source>
        <dbReference type="EMBL" id="KAJ7379205.1"/>
    </source>
</evidence>
<name>A0A9W9ZD41_9CNID</name>
<proteinExistence type="predicted"/>
<keyword evidence="3" id="KW-1185">Reference proteome</keyword>
<feature type="region of interest" description="Disordered" evidence="1">
    <location>
        <begin position="1"/>
        <end position="56"/>
    </location>
</feature>